<evidence type="ECO:0000256" key="3">
    <source>
        <dbReference type="ARBA" id="ARBA00022553"/>
    </source>
</evidence>
<evidence type="ECO:0000256" key="5">
    <source>
        <dbReference type="SAM" id="Phobius"/>
    </source>
</evidence>
<dbReference type="CDD" id="cd00082">
    <property type="entry name" value="HisKA"/>
    <property type="match status" value="1"/>
</dbReference>
<sequence>MRGPDSPGARFRRWLRAQPPKNPADIWAFCAYGIVVAGVVIAYNMSATILSMNKLQIINFDLLQIWREISRNIEFVIGNPRDQIANPALYADIQANLDRLIEAGARSEQAFRSTLDGSHLLRSVFQFGQNIQDEQLRALGAHPELAQRAIEMRDAPYAGFSTGFVYWPADVVISIKGDRYLAPLLERMRLLDSQSQFLLRLLYIETTALVVIMSACLIAIWLRFLRPAIRHLANTQKELQFVLDNAPASIFSFSPNGAYLSANRNYLEFVGLSDMSQIRGKMISEVLGQEAWQNIQRQIEATRLQSAQKFEVEGETGSGHSQLLVSYDIHQSLSGDIEEIVALVIDITELDQVRHAMRLSEERLRITLDSIGDGVISTDVEGRVVEINPKAASLTGWSPDEARNRPLAEVLHIVSAGTRAKAADPVERVLRENAVIGFANETLLLSRDGKEYQIADSGAPIRDRHGRTVGVVLVFRDVTEEYRLRNALRQTEKLQALGLLGGGVAHDFNNLLAGIQGNLDLISISEAAGRDPGLFGQIDEIARLVRRGAGLTDQLMQFAQMKPPKKVPVNLHQLAEECIQLLRRTTDKRIAFEITDQSLGPSVLGDDSVLQAAIMNILLNAVDAIEGAGLVQVEIADLAADAAREILPERGRVDRYIAIRIRDSGKGIADKDLPHVFEPFFTTKEPGKRVGLGLPAAYGTIRNHGGDIRITTAPKAGTVVTLILPACSPADAVQKAVAASDDTLPRNGGLTVLFADDEATLRETARVLLKHANCHVILAENGRDCLDRFRRGQDSIDLVIIDLNMPVMSGAEAMAEIVKIAPATRIIVTSGYGRENLAQLMSGNDNVRFMKKPYPFSELIKEIKAFMSDLDGKG</sequence>
<proteinExistence type="predicted"/>
<dbReference type="InterPro" id="IPR036890">
    <property type="entry name" value="HATPase_C_sf"/>
</dbReference>
<evidence type="ECO:0000313" key="11">
    <source>
        <dbReference type="Proteomes" id="UP000253345"/>
    </source>
</evidence>
<dbReference type="InterPro" id="IPR036097">
    <property type="entry name" value="HisK_dim/P_sf"/>
</dbReference>
<dbReference type="SUPFAM" id="SSF47384">
    <property type="entry name" value="Homodimeric domain of signal transducing histidine kinase"/>
    <property type="match status" value="1"/>
</dbReference>
<feature type="domain" description="PAC" evidence="9">
    <location>
        <begin position="438"/>
        <end position="490"/>
    </location>
</feature>
<feature type="transmembrane region" description="Helical" evidence="5">
    <location>
        <begin position="26"/>
        <end position="45"/>
    </location>
</feature>
<comment type="caution">
    <text evidence="10">The sequence shown here is derived from an EMBL/GenBank/DDBJ whole genome shotgun (WGS) entry which is preliminary data.</text>
</comment>
<keyword evidence="5" id="KW-1133">Transmembrane helix</keyword>
<evidence type="ECO:0000256" key="4">
    <source>
        <dbReference type="PROSITE-ProRule" id="PRU00169"/>
    </source>
</evidence>
<evidence type="ECO:0000313" key="10">
    <source>
        <dbReference type="EMBL" id="RCW84105.1"/>
    </source>
</evidence>
<dbReference type="RefSeq" id="WP_114349092.1">
    <property type="nucleotide sequence ID" value="NZ_QPJL01000008.1"/>
</dbReference>
<dbReference type="SUPFAM" id="SSF52172">
    <property type="entry name" value="CheY-like"/>
    <property type="match status" value="1"/>
</dbReference>
<dbReference type="PANTHER" id="PTHR43065:SF42">
    <property type="entry name" value="TWO-COMPONENT SENSOR PPRA"/>
    <property type="match status" value="1"/>
</dbReference>
<dbReference type="Gene3D" id="3.30.450.20">
    <property type="entry name" value="PAS domain"/>
    <property type="match status" value="2"/>
</dbReference>
<name>A0A368YV76_9RHOB</name>
<dbReference type="SMART" id="SM00448">
    <property type="entry name" value="REC"/>
    <property type="match status" value="1"/>
</dbReference>
<dbReference type="PROSITE" id="PS50110">
    <property type="entry name" value="RESPONSE_REGULATORY"/>
    <property type="match status" value="1"/>
</dbReference>
<dbReference type="Gene3D" id="3.30.565.10">
    <property type="entry name" value="Histidine kinase-like ATPase, C-terminal domain"/>
    <property type="match status" value="1"/>
</dbReference>
<feature type="transmembrane region" description="Helical" evidence="5">
    <location>
        <begin position="197"/>
        <end position="222"/>
    </location>
</feature>
<evidence type="ECO:0000259" key="9">
    <source>
        <dbReference type="PROSITE" id="PS50113"/>
    </source>
</evidence>
<evidence type="ECO:0000259" key="6">
    <source>
        <dbReference type="PROSITE" id="PS50109"/>
    </source>
</evidence>
<keyword evidence="11" id="KW-1185">Reference proteome</keyword>
<accession>A0A368YV76</accession>
<dbReference type="InterPro" id="IPR001789">
    <property type="entry name" value="Sig_transdc_resp-reg_receiver"/>
</dbReference>
<comment type="catalytic activity">
    <reaction evidence="1">
        <text>ATP + protein L-histidine = ADP + protein N-phospho-L-histidine.</text>
        <dbReference type="EC" id="2.7.13.3"/>
    </reaction>
</comment>
<dbReference type="InterPro" id="IPR004358">
    <property type="entry name" value="Sig_transdc_His_kin-like_C"/>
</dbReference>
<dbReference type="Pfam" id="PF00072">
    <property type="entry name" value="Response_reg"/>
    <property type="match status" value="1"/>
</dbReference>
<dbReference type="CDD" id="cd00156">
    <property type="entry name" value="REC"/>
    <property type="match status" value="1"/>
</dbReference>
<dbReference type="InterPro" id="IPR000014">
    <property type="entry name" value="PAS"/>
</dbReference>
<dbReference type="Pfam" id="PF08448">
    <property type="entry name" value="PAS_4"/>
    <property type="match status" value="2"/>
</dbReference>
<evidence type="ECO:0000259" key="7">
    <source>
        <dbReference type="PROSITE" id="PS50110"/>
    </source>
</evidence>
<feature type="modified residue" description="4-aspartylphosphate" evidence="4">
    <location>
        <position position="802"/>
    </location>
</feature>
<dbReference type="Gene3D" id="3.40.50.2300">
    <property type="match status" value="1"/>
</dbReference>
<dbReference type="PROSITE" id="PS50113">
    <property type="entry name" value="PAC"/>
    <property type="match status" value="1"/>
</dbReference>
<protein>
    <recommendedName>
        <fullName evidence="2">histidine kinase</fullName>
        <ecNumber evidence="2">2.7.13.3</ecNumber>
    </recommendedName>
</protein>
<dbReference type="InterPro" id="IPR003594">
    <property type="entry name" value="HATPase_dom"/>
</dbReference>
<gene>
    <name evidence="10" type="ORF">DFP89_10849</name>
</gene>
<dbReference type="SMART" id="SM00387">
    <property type="entry name" value="HATPase_c"/>
    <property type="match status" value="1"/>
</dbReference>
<dbReference type="EC" id="2.7.13.3" evidence="2"/>
<dbReference type="InterPro" id="IPR003661">
    <property type="entry name" value="HisK_dim/P_dom"/>
</dbReference>
<dbReference type="InterPro" id="IPR011006">
    <property type="entry name" value="CheY-like_superfamily"/>
</dbReference>
<dbReference type="AlphaFoldDB" id="A0A368YV76"/>
<dbReference type="InterPro" id="IPR035965">
    <property type="entry name" value="PAS-like_dom_sf"/>
</dbReference>
<evidence type="ECO:0000259" key="8">
    <source>
        <dbReference type="PROSITE" id="PS50112"/>
    </source>
</evidence>
<dbReference type="CDD" id="cd00130">
    <property type="entry name" value="PAS"/>
    <property type="match status" value="1"/>
</dbReference>
<dbReference type="PROSITE" id="PS50112">
    <property type="entry name" value="PAS"/>
    <property type="match status" value="2"/>
</dbReference>
<dbReference type="InterPro" id="IPR000700">
    <property type="entry name" value="PAS-assoc_C"/>
</dbReference>
<feature type="domain" description="PAS" evidence="8">
    <location>
        <begin position="235"/>
        <end position="306"/>
    </location>
</feature>
<organism evidence="10 11">
    <name type="scientific">Paracoccus lutimaris</name>
    <dbReference type="NCBI Taxonomy" id="1490030"/>
    <lineage>
        <taxon>Bacteria</taxon>
        <taxon>Pseudomonadati</taxon>
        <taxon>Pseudomonadota</taxon>
        <taxon>Alphaproteobacteria</taxon>
        <taxon>Rhodobacterales</taxon>
        <taxon>Paracoccaceae</taxon>
        <taxon>Paracoccus</taxon>
    </lineage>
</organism>
<keyword evidence="5" id="KW-0472">Membrane</keyword>
<dbReference type="InterPro" id="IPR001610">
    <property type="entry name" value="PAC"/>
</dbReference>
<dbReference type="PRINTS" id="PR00344">
    <property type="entry name" value="BCTRLSENSOR"/>
</dbReference>
<dbReference type="Gene3D" id="1.10.287.130">
    <property type="match status" value="1"/>
</dbReference>
<dbReference type="Proteomes" id="UP000253345">
    <property type="component" value="Unassembled WGS sequence"/>
</dbReference>
<dbReference type="Pfam" id="PF02518">
    <property type="entry name" value="HATPase_c"/>
    <property type="match status" value="1"/>
</dbReference>
<dbReference type="SMART" id="SM00086">
    <property type="entry name" value="PAC"/>
    <property type="match status" value="2"/>
</dbReference>
<dbReference type="SMART" id="SM00091">
    <property type="entry name" value="PAS"/>
    <property type="match status" value="2"/>
</dbReference>
<dbReference type="InterPro" id="IPR005467">
    <property type="entry name" value="His_kinase_dom"/>
</dbReference>
<dbReference type="SUPFAM" id="SSF55874">
    <property type="entry name" value="ATPase domain of HSP90 chaperone/DNA topoisomerase II/histidine kinase"/>
    <property type="match status" value="1"/>
</dbReference>
<dbReference type="SUPFAM" id="SSF55785">
    <property type="entry name" value="PYP-like sensor domain (PAS domain)"/>
    <property type="match status" value="2"/>
</dbReference>
<evidence type="ECO:0000256" key="1">
    <source>
        <dbReference type="ARBA" id="ARBA00000085"/>
    </source>
</evidence>
<dbReference type="PROSITE" id="PS50109">
    <property type="entry name" value="HIS_KIN"/>
    <property type="match status" value="1"/>
</dbReference>
<keyword evidence="3 4" id="KW-0597">Phosphoprotein</keyword>
<reference evidence="10 11" key="1">
    <citation type="submission" date="2018-07" db="EMBL/GenBank/DDBJ databases">
        <title>Genomic Encyclopedia of Type Strains, Phase III (KMG-III): the genomes of soil and plant-associated and newly described type strains.</title>
        <authorList>
            <person name="Whitman W."/>
        </authorList>
    </citation>
    <scope>NUCLEOTIDE SEQUENCE [LARGE SCALE GENOMIC DNA]</scope>
    <source>
        <strain evidence="10 11">CECT 8525</strain>
    </source>
</reference>
<feature type="domain" description="Response regulatory" evidence="7">
    <location>
        <begin position="751"/>
        <end position="867"/>
    </location>
</feature>
<dbReference type="PANTHER" id="PTHR43065">
    <property type="entry name" value="SENSOR HISTIDINE KINASE"/>
    <property type="match status" value="1"/>
</dbReference>
<dbReference type="InterPro" id="IPR013656">
    <property type="entry name" value="PAS_4"/>
</dbReference>
<dbReference type="OrthoDB" id="9796100at2"/>
<evidence type="ECO:0000256" key="2">
    <source>
        <dbReference type="ARBA" id="ARBA00012438"/>
    </source>
</evidence>
<feature type="domain" description="Histidine kinase" evidence="6">
    <location>
        <begin position="503"/>
        <end position="728"/>
    </location>
</feature>
<dbReference type="NCBIfam" id="TIGR00229">
    <property type="entry name" value="sensory_box"/>
    <property type="match status" value="2"/>
</dbReference>
<dbReference type="GO" id="GO:0000155">
    <property type="term" value="F:phosphorelay sensor kinase activity"/>
    <property type="evidence" value="ECO:0007669"/>
    <property type="project" value="InterPro"/>
</dbReference>
<dbReference type="EMBL" id="QPJL01000008">
    <property type="protein sequence ID" value="RCW84105.1"/>
    <property type="molecule type" value="Genomic_DNA"/>
</dbReference>
<feature type="domain" description="PAS" evidence="8">
    <location>
        <begin position="360"/>
        <end position="433"/>
    </location>
</feature>
<keyword evidence="5" id="KW-0812">Transmembrane</keyword>